<comment type="function">
    <text evidence="4">One of the essential components for the initiation of protein synthesis. Stabilizes the binding of IF-2 and IF-3 on the 30S subunit to which N-formylmethionyl-tRNA(fMet) subsequently binds. Helps modulate mRNA selection, yielding the 30S pre-initiation complex (PIC). Upon addition of the 50S ribosomal subunit IF-1, IF-2 and IF-3 are released leaving the mature 70S translation initiation complex.</text>
</comment>
<evidence type="ECO:0000256" key="5">
    <source>
        <dbReference type="NCBIfam" id="TIGR00008"/>
    </source>
</evidence>
<dbReference type="Gene3D" id="2.40.50.140">
    <property type="entry name" value="Nucleic acid-binding proteins"/>
    <property type="match status" value="1"/>
</dbReference>
<keyword evidence="4" id="KW-0694">RNA-binding</keyword>
<keyword evidence="4" id="KW-0699">rRNA-binding</keyword>
<evidence type="ECO:0000256" key="2">
    <source>
        <dbReference type="ARBA" id="ARBA00022540"/>
    </source>
</evidence>
<dbReference type="EMBL" id="VIQT01000021">
    <property type="protein sequence ID" value="NDO40501.1"/>
    <property type="molecule type" value="Genomic_DNA"/>
</dbReference>
<dbReference type="CDD" id="cd04451">
    <property type="entry name" value="S1_IF1"/>
    <property type="match status" value="1"/>
</dbReference>
<dbReference type="EMBL" id="CZBE01000012">
    <property type="protein sequence ID" value="CUP78988.1"/>
    <property type="molecule type" value="Genomic_DNA"/>
</dbReference>
<reference evidence="11 14" key="4">
    <citation type="submission" date="2018-08" db="EMBL/GenBank/DDBJ databases">
        <title>A genome reference for cultivated species of the human gut microbiota.</title>
        <authorList>
            <person name="Zou Y."/>
            <person name="Xue W."/>
            <person name="Luo G."/>
        </authorList>
    </citation>
    <scope>NUCLEOTIDE SEQUENCE [LARGE SCALE GENOMIC DNA]</scope>
    <source>
        <strain evidence="11 14">TF05-12AC</strain>
    </source>
</reference>
<dbReference type="RefSeq" id="WP_006873261.1">
    <property type="nucleotide sequence ID" value="NZ_CABIWA010000014.1"/>
</dbReference>
<proteinExistence type="inferred from homology"/>
<evidence type="ECO:0000313" key="14">
    <source>
        <dbReference type="Proteomes" id="UP000260828"/>
    </source>
</evidence>
<evidence type="ECO:0000256" key="4">
    <source>
        <dbReference type="HAMAP-Rule" id="MF_00075"/>
    </source>
</evidence>
<feature type="domain" description="S1-like" evidence="6">
    <location>
        <begin position="1"/>
        <end position="72"/>
    </location>
</feature>
<reference evidence="13" key="2">
    <citation type="submission" date="2017-04" db="EMBL/GenBank/DDBJ databases">
        <title>Function of individual gut microbiota members based on whole genome sequencing of pure cultures obtained from chicken caecum.</title>
        <authorList>
            <person name="Medvecky M."/>
            <person name="Cejkova D."/>
            <person name="Polansky O."/>
            <person name="Karasova D."/>
            <person name="Kubasova T."/>
            <person name="Cizek A."/>
            <person name="Rychlik I."/>
        </authorList>
    </citation>
    <scope>NUCLEOTIDE SEQUENCE [LARGE SCALE GENOMIC DNA]</scope>
    <source>
        <strain evidence="13">An175</strain>
    </source>
</reference>
<dbReference type="AlphaFoldDB" id="A0A174R6Z2"/>
<dbReference type="GO" id="GO:0043022">
    <property type="term" value="F:ribosome binding"/>
    <property type="evidence" value="ECO:0007669"/>
    <property type="project" value="UniProtKB-UniRule"/>
</dbReference>
<dbReference type="Proteomes" id="UP000446348">
    <property type="component" value="Unassembled WGS sequence"/>
</dbReference>
<dbReference type="PROSITE" id="PS50832">
    <property type="entry name" value="S1_IF1_TYPE"/>
    <property type="match status" value="1"/>
</dbReference>
<reference evidence="9 16" key="6">
    <citation type="submission" date="2019-06" db="EMBL/GenBank/DDBJ databases">
        <title>Draft genome sequences of 15 bacterial species constituting the stable defined intestinal microbiota of the GM15 gnotobiotic mouse model.</title>
        <authorList>
            <person name="Elie C."/>
            <person name="Mathieu A."/>
            <person name="Saliou A."/>
            <person name="Darnaud M."/>
            <person name="Leulier F."/>
            <person name="Tamellini A."/>
        </authorList>
    </citation>
    <scope>NUCLEOTIDE SEQUENCE [LARGE SCALE GENOMIC DNA]</scope>
    <source>
        <strain evidence="9 16">JM4-15</strain>
    </source>
</reference>
<dbReference type="InterPro" id="IPR003029">
    <property type="entry name" value="S1_domain"/>
</dbReference>
<evidence type="ECO:0000313" key="7">
    <source>
        <dbReference type="EMBL" id="CUP78988.1"/>
    </source>
</evidence>
<dbReference type="GeneID" id="72463928"/>
<comment type="subunit">
    <text evidence="4">Component of the 30S ribosomal translation pre-initiation complex which assembles on the 30S ribosome in the order IF-2 and IF-3, IF-1 and N-formylmethionyl-tRNA(fMet); mRNA recruitment can occur at any time during PIC assembly.</text>
</comment>
<evidence type="ECO:0000313" key="9">
    <source>
        <dbReference type="EMBL" id="NDO40501.1"/>
    </source>
</evidence>
<evidence type="ECO:0000313" key="12">
    <source>
        <dbReference type="Proteomes" id="UP000095765"/>
    </source>
</evidence>
<dbReference type="PANTHER" id="PTHR33370">
    <property type="entry name" value="TRANSLATION INITIATION FACTOR IF-1, CHLOROPLASTIC"/>
    <property type="match status" value="1"/>
</dbReference>
<dbReference type="InterPro" id="IPR012340">
    <property type="entry name" value="NA-bd_OB-fold"/>
</dbReference>
<evidence type="ECO:0000313" key="16">
    <source>
        <dbReference type="Proteomes" id="UP000462501"/>
    </source>
</evidence>
<dbReference type="EMBL" id="NFKP01000012">
    <property type="protein sequence ID" value="OUP69058.1"/>
    <property type="molecule type" value="Genomic_DNA"/>
</dbReference>
<dbReference type="FunFam" id="2.40.50.140:FF:000002">
    <property type="entry name" value="Translation initiation factor IF-1"/>
    <property type="match status" value="1"/>
</dbReference>
<dbReference type="Proteomes" id="UP000260828">
    <property type="component" value="Unassembled WGS sequence"/>
</dbReference>
<dbReference type="GO" id="GO:0019843">
    <property type="term" value="F:rRNA binding"/>
    <property type="evidence" value="ECO:0007669"/>
    <property type="project" value="UniProtKB-UniRule"/>
</dbReference>
<gene>
    <name evidence="4 7" type="primary">infA</name>
    <name evidence="10" type="ORF">B5F11_10540</name>
    <name evidence="8" type="ORF">D3Z39_08700</name>
    <name evidence="11" type="ORF">DXC40_12150</name>
    <name evidence="7" type="ORF">ERS852551_01957</name>
    <name evidence="9" type="ORF">FMM72_14940</name>
</gene>
<dbReference type="Proteomes" id="UP000462501">
    <property type="component" value="Unassembled WGS sequence"/>
</dbReference>
<evidence type="ECO:0000313" key="13">
    <source>
        <dbReference type="Proteomes" id="UP000196386"/>
    </source>
</evidence>
<evidence type="ECO:0000313" key="15">
    <source>
        <dbReference type="Proteomes" id="UP000446348"/>
    </source>
</evidence>
<organism evidence="7 12">
    <name type="scientific">Anaerotruncus colihominis</name>
    <dbReference type="NCBI Taxonomy" id="169435"/>
    <lineage>
        <taxon>Bacteria</taxon>
        <taxon>Bacillati</taxon>
        <taxon>Bacillota</taxon>
        <taxon>Clostridia</taxon>
        <taxon>Eubacteriales</taxon>
        <taxon>Oscillospiraceae</taxon>
        <taxon>Anaerotruncus</taxon>
    </lineage>
</organism>
<keyword evidence="4" id="KW-0963">Cytoplasm</keyword>
<dbReference type="Pfam" id="PF01176">
    <property type="entry name" value="eIF-1a"/>
    <property type="match status" value="1"/>
</dbReference>
<dbReference type="Proteomes" id="UP000095765">
    <property type="component" value="Unassembled WGS sequence"/>
</dbReference>
<dbReference type="OrthoDB" id="9803250at2"/>
<evidence type="ECO:0000256" key="3">
    <source>
        <dbReference type="ARBA" id="ARBA00022917"/>
    </source>
</evidence>
<evidence type="ECO:0000313" key="8">
    <source>
        <dbReference type="EMBL" id="NBI78947.1"/>
    </source>
</evidence>
<accession>A0A174R6Z2</accession>
<reference evidence="7 12" key="1">
    <citation type="submission" date="2015-09" db="EMBL/GenBank/DDBJ databases">
        <authorList>
            <consortium name="Pathogen Informatics"/>
        </authorList>
    </citation>
    <scope>NUCLEOTIDE SEQUENCE [LARGE SCALE GENOMIC DNA]</scope>
    <source>
        <strain evidence="7 12">2789STDY5834939</strain>
    </source>
</reference>
<comment type="subcellular location">
    <subcellularLocation>
        <location evidence="4">Cytoplasm</location>
    </subcellularLocation>
</comment>
<dbReference type="EMBL" id="QXWZ01000013">
    <property type="protein sequence ID" value="NBI78947.1"/>
    <property type="molecule type" value="Genomic_DNA"/>
</dbReference>
<dbReference type="Proteomes" id="UP000196386">
    <property type="component" value="Unassembled WGS sequence"/>
</dbReference>
<dbReference type="SMART" id="SM00316">
    <property type="entry name" value="S1"/>
    <property type="match status" value="1"/>
</dbReference>
<dbReference type="PANTHER" id="PTHR33370:SF1">
    <property type="entry name" value="TRANSLATION INITIATION FACTOR IF-1, CHLOROPLASTIC"/>
    <property type="match status" value="1"/>
</dbReference>
<comment type="similarity">
    <text evidence="1 4">Belongs to the IF-1 family.</text>
</comment>
<dbReference type="NCBIfam" id="TIGR00008">
    <property type="entry name" value="infA"/>
    <property type="match status" value="1"/>
</dbReference>
<evidence type="ECO:0000259" key="6">
    <source>
        <dbReference type="PROSITE" id="PS50832"/>
    </source>
</evidence>
<evidence type="ECO:0000313" key="10">
    <source>
        <dbReference type="EMBL" id="OUP69058.1"/>
    </source>
</evidence>
<keyword evidence="2 4" id="KW-0396">Initiation factor</keyword>
<name>A0A174R6Z2_9FIRM</name>
<evidence type="ECO:0000313" key="11">
    <source>
        <dbReference type="EMBL" id="RGE66980.1"/>
    </source>
</evidence>
<protein>
    <recommendedName>
        <fullName evidence="4 5">Translation initiation factor IF-1</fullName>
    </recommendedName>
</protein>
<dbReference type="GO" id="GO:0005829">
    <property type="term" value="C:cytosol"/>
    <property type="evidence" value="ECO:0007669"/>
    <property type="project" value="TreeGrafter"/>
</dbReference>
<evidence type="ECO:0000256" key="1">
    <source>
        <dbReference type="ARBA" id="ARBA00010939"/>
    </source>
</evidence>
<dbReference type="HAMAP" id="MF_00075">
    <property type="entry name" value="IF_1"/>
    <property type="match status" value="1"/>
</dbReference>
<dbReference type="InterPro" id="IPR004368">
    <property type="entry name" value="TIF_IF1"/>
</dbReference>
<dbReference type="SUPFAM" id="SSF50249">
    <property type="entry name" value="Nucleic acid-binding proteins"/>
    <property type="match status" value="1"/>
</dbReference>
<reference evidence="10" key="3">
    <citation type="journal article" date="2018" name="BMC Genomics">
        <title>Whole genome sequencing and function prediction of 133 gut anaerobes isolated from chicken caecum in pure cultures.</title>
        <authorList>
            <person name="Medvecky M."/>
            <person name="Cejkova D."/>
            <person name="Polansky O."/>
            <person name="Karasova D."/>
            <person name="Kubasova T."/>
            <person name="Cizek A."/>
            <person name="Rychlik I."/>
        </authorList>
    </citation>
    <scope>NUCLEOTIDE SEQUENCE</scope>
    <source>
        <strain evidence="10">An175</strain>
    </source>
</reference>
<dbReference type="InterPro" id="IPR006196">
    <property type="entry name" value="RNA-binding_domain_S1_IF1"/>
</dbReference>
<reference evidence="8 15" key="5">
    <citation type="submission" date="2018-08" db="EMBL/GenBank/DDBJ databases">
        <title>Murine metabolic-syndrome-specific gut microbial biobank.</title>
        <authorList>
            <person name="Liu C."/>
        </authorList>
    </citation>
    <scope>NUCLEOTIDE SEQUENCE [LARGE SCALE GENOMIC DNA]</scope>
    <source>
        <strain evidence="8 15">X69</strain>
    </source>
</reference>
<sequence length="72" mass="8206">MSKEDVIEIEGTVVESLPNAQFRVELPNGHQLLAHISGKLRMNFIRILPGDKVTLEMSPYDLTKGRITWRSK</sequence>
<dbReference type="GO" id="GO:0003743">
    <property type="term" value="F:translation initiation factor activity"/>
    <property type="evidence" value="ECO:0007669"/>
    <property type="project" value="UniProtKB-UniRule"/>
</dbReference>
<dbReference type="EMBL" id="QVME01000006">
    <property type="protein sequence ID" value="RGE66980.1"/>
    <property type="molecule type" value="Genomic_DNA"/>
</dbReference>
<keyword evidence="3 4" id="KW-0648">Protein biosynthesis</keyword>